<feature type="domain" description="Glycosyltransferase 2-like" evidence="3">
    <location>
        <begin position="11"/>
        <end position="177"/>
    </location>
</feature>
<dbReference type="SUPFAM" id="SSF53448">
    <property type="entry name" value="Nucleotide-diphospho-sugar transferases"/>
    <property type="match status" value="1"/>
</dbReference>
<dbReference type="GO" id="GO:0016758">
    <property type="term" value="F:hexosyltransferase activity"/>
    <property type="evidence" value="ECO:0007669"/>
    <property type="project" value="UniProtKB-ARBA"/>
</dbReference>
<keyword evidence="1" id="KW-0328">Glycosyltransferase</keyword>
<dbReference type="InterPro" id="IPR029044">
    <property type="entry name" value="Nucleotide-diphossugar_trans"/>
</dbReference>
<dbReference type="RefSeq" id="WP_072287339.1">
    <property type="nucleotide sequence ID" value="NZ_CP015455.1"/>
</dbReference>
<sequence>MQTDAHVPPVSVILPVFNAQATVAATLQCLLNQTLKDLEIIVVNDASADDSLTVVESIARKEQRVRLLSLEKNAGVYRARAEGIKISRGEYVGFFDADDFAKPDMFEILFSNCKQHNADIAVCGVDCVSDSGKFIHHKVKFKKDKNVTSQIFSGFCRKHFGTGALWNKLYRRELIETYATRPFRWRQDIGEDTIVNIGCFLDARRIRLIDKSLYEYVMHPRSTTQILDKSSAFCRMMQAYAIAVDMYKDKGVEVLEGITELYARQLNFSAYRISSAEQLRDCEELLADALGLLAEQYPAGLACLVNRGFCRGGKSRKSRGLLSAAQKKLKQFLQLRT</sequence>
<dbReference type="CDD" id="cd00761">
    <property type="entry name" value="Glyco_tranf_GTA_type"/>
    <property type="match status" value="1"/>
</dbReference>
<reference evidence="4 5" key="1">
    <citation type="journal article" date="2017" name="Genome Announc.">
        <title>Complete Genome Sequences of Two Acetylene-Fermenting Pelobacter acetylenicus Strains.</title>
        <authorList>
            <person name="Sutton J.M."/>
            <person name="Baesman S.M."/>
            <person name="Fierst J.L."/>
            <person name="Poret-Peterson A.T."/>
            <person name="Oremland R.S."/>
            <person name="Dunlap D.S."/>
            <person name="Akob D.M."/>
        </authorList>
    </citation>
    <scope>NUCLEOTIDE SEQUENCE [LARGE SCALE GENOMIC DNA]</scope>
    <source>
        <strain evidence="4 5">DSM 3247</strain>
    </source>
</reference>
<gene>
    <name evidence="4" type="ORF">A7E75_11055</name>
</gene>
<dbReference type="Proteomes" id="UP000182264">
    <property type="component" value="Chromosome"/>
</dbReference>
<organism evidence="4 5">
    <name type="scientific">Syntrophotalea acetylenica</name>
    <name type="common">Pelobacter acetylenicus</name>
    <dbReference type="NCBI Taxonomy" id="29542"/>
    <lineage>
        <taxon>Bacteria</taxon>
        <taxon>Pseudomonadati</taxon>
        <taxon>Thermodesulfobacteriota</taxon>
        <taxon>Desulfuromonadia</taxon>
        <taxon>Desulfuromonadales</taxon>
        <taxon>Syntrophotaleaceae</taxon>
        <taxon>Syntrophotalea</taxon>
    </lineage>
</organism>
<dbReference type="KEGG" id="pace:A6070_05065"/>
<dbReference type="PANTHER" id="PTHR22916">
    <property type="entry name" value="GLYCOSYLTRANSFERASE"/>
    <property type="match status" value="1"/>
</dbReference>
<dbReference type="InterPro" id="IPR001173">
    <property type="entry name" value="Glyco_trans_2-like"/>
</dbReference>
<dbReference type="PANTHER" id="PTHR22916:SF51">
    <property type="entry name" value="GLYCOSYLTRANSFERASE EPSH-RELATED"/>
    <property type="match status" value="1"/>
</dbReference>
<evidence type="ECO:0000313" key="5">
    <source>
        <dbReference type="Proteomes" id="UP000182264"/>
    </source>
</evidence>
<evidence type="ECO:0000256" key="1">
    <source>
        <dbReference type="ARBA" id="ARBA00022676"/>
    </source>
</evidence>
<proteinExistence type="predicted"/>
<dbReference type="AlphaFoldDB" id="A0A1L3GII4"/>
<dbReference type="Pfam" id="PF00535">
    <property type="entry name" value="Glycos_transf_2"/>
    <property type="match status" value="1"/>
</dbReference>
<keyword evidence="5" id="KW-1185">Reference proteome</keyword>
<name>A0A1L3GII4_SYNAC</name>
<protein>
    <recommendedName>
        <fullName evidence="3">Glycosyltransferase 2-like domain-containing protein</fullName>
    </recommendedName>
</protein>
<dbReference type="Gene3D" id="3.90.550.10">
    <property type="entry name" value="Spore Coat Polysaccharide Biosynthesis Protein SpsA, Chain A"/>
    <property type="match status" value="1"/>
</dbReference>
<dbReference type="STRING" id="29542.A6070_05065"/>
<evidence type="ECO:0000256" key="2">
    <source>
        <dbReference type="ARBA" id="ARBA00022679"/>
    </source>
</evidence>
<evidence type="ECO:0000259" key="3">
    <source>
        <dbReference type="Pfam" id="PF00535"/>
    </source>
</evidence>
<evidence type="ECO:0000313" key="4">
    <source>
        <dbReference type="EMBL" id="APG25498.1"/>
    </source>
</evidence>
<keyword evidence="2" id="KW-0808">Transferase</keyword>
<dbReference type="OrthoDB" id="9786172at2"/>
<dbReference type="EMBL" id="CP015518">
    <property type="protein sequence ID" value="APG25498.1"/>
    <property type="molecule type" value="Genomic_DNA"/>
</dbReference>
<accession>A0A1L3GII4</accession>